<sequence length="332" mass="37216">MRARLGLRSLIPRGDASSSFLSRLHRRSFASNSKSVNNFHSLDLTFTPKQLNTLHSIAQHWLPEDALCHGQAFKLTRQDTLSAYLVTLQNRCSPQPIHTLVNLTEVRRVIRFTAHHSLISARQYRNRTAVDPRPATLQRQSQPANGENFYISPIDLSSARDLASISRAIRRSMATARSRDLTRETCIMLSGTRHNTIINQLRARLGVSPNSTAAWINSQSFLSLGQGVLAQLEPPEYTQLYNEVSGEGAHMFSTSPIDGTRNTVVSLRVPGEIGDRMVDIMASDLRRLSRGCEMLLPEIQDRENWNAKPGFAFTKTRLVNSNLQRESPAAVF</sequence>
<evidence type="ECO:0000313" key="2">
    <source>
        <dbReference type="Proteomes" id="UP001218218"/>
    </source>
</evidence>
<comment type="caution">
    <text evidence="1">The sequence shown here is derived from an EMBL/GenBank/DDBJ whole genome shotgun (WGS) entry which is preliminary data.</text>
</comment>
<accession>A0AAD6ZVV6</accession>
<protein>
    <submittedName>
        <fullName evidence="1">Uncharacterized protein</fullName>
    </submittedName>
</protein>
<organism evidence="1 2">
    <name type="scientific">Mycena albidolilacea</name>
    <dbReference type="NCBI Taxonomy" id="1033008"/>
    <lineage>
        <taxon>Eukaryota</taxon>
        <taxon>Fungi</taxon>
        <taxon>Dikarya</taxon>
        <taxon>Basidiomycota</taxon>
        <taxon>Agaricomycotina</taxon>
        <taxon>Agaricomycetes</taxon>
        <taxon>Agaricomycetidae</taxon>
        <taxon>Agaricales</taxon>
        <taxon>Marasmiineae</taxon>
        <taxon>Mycenaceae</taxon>
        <taxon>Mycena</taxon>
    </lineage>
</organism>
<dbReference type="AlphaFoldDB" id="A0AAD6ZVV6"/>
<reference evidence="1" key="1">
    <citation type="submission" date="2023-03" db="EMBL/GenBank/DDBJ databases">
        <title>Massive genome expansion in bonnet fungi (Mycena s.s.) driven by repeated elements and novel gene families across ecological guilds.</title>
        <authorList>
            <consortium name="Lawrence Berkeley National Laboratory"/>
            <person name="Harder C.B."/>
            <person name="Miyauchi S."/>
            <person name="Viragh M."/>
            <person name="Kuo A."/>
            <person name="Thoen E."/>
            <person name="Andreopoulos B."/>
            <person name="Lu D."/>
            <person name="Skrede I."/>
            <person name="Drula E."/>
            <person name="Henrissat B."/>
            <person name="Morin E."/>
            <person name="Kohler A."/>
            <person name="Barry K."/>
            <person name="LaButti K."/>
            <person name="Morin E."/>
            <person name="Salamov A."/>
            <person name="Lipzen A."/>
            <person name="Mereny Z."/>
            <person name="Hegedus B."/>
            <person name="Baldrian P."/>
            <person name="Stursova M."/>
            <person name="Weitz H."/>
            <person name="Taylor A."/>
            <person name="Grigoriev I.V."/>
            <person name="Nagy L.G."/>
            <person name="Martin F."/>
            <person name="Kauserud H."/>
        </authorList>
    </citation>
    <scope>NUCLEOTIDE SEQUENCE</scope>
    <source>
        <strain evidence="1">CBHHK002</strain>
    </source>
</reference>
<gene>
    <name evidence="1" type="ORF">DFH08DRAFT_874657</name>
</gene>
<dbReference type="EMBL" id="JARIHO010000025">
    <property type="protein sequence ID" value="KAJ7342633.1"/>
    <property type="molecule type" value="Genomic_DNA"/>
</dbReference>
<dbReference type="Proteomes" id="UP001218218">
    <property type="component" value="Unassembled WGS sequence"/>
</dbReference>
<name>A0AAD6ZVV6_9AGAR</name>
<proteinExistence type="predicted"/>
<evidence type="ECO:0000313" key="1">
    <source>
        <dbReference type="EMBL" id="KAJ7342633.1"/>
    </source>
</evidence>
<keyword evidence="2" id="KW-1185">Reference proteome</keyword>